<dbReference type="CDD" id="cd06577">
    <property type="entry name" value="PASTA_pknB"/>
    <property type="match status" value="1"/>
</dbReference>
<reference evidence="4" key="1">
    <citation type="journal article" date="2019" name="Int. J. Syst. Evol. Microbiol.">
        <title>The Global Catalogue of Microorganisms (GCM) 10K type strain sequencing project: providing services to taxonomists for standard genome sequencing and annotation.</title>
        <authorList>
            <consortium name="The Broad Institute Genomics Platform"/>
            <consortium name="The Broad Institute Genome Sequencing Center for Infectious Disease"/>
            <person name="Wu L."/>
            <person name="Ma J."/>
        </authorList>
    </citation>
    <scope>NUCLEOTIDE SEQUENCE [LARGE SCALE GENOMIC DNA]</scope>
    <source>
        <strain evidence="4">JCM 13022</strain>
    </source>
</reference>
<feature type="domain" description="PASTA" evidence="2">
    <location>
        <begin position="47"/>
        <end position="105"/>
    </location>
</feature>
<sequence length="129" mass="13367">MRPTVRHLERVFYPCPVVAADHFRFGDPRGGPGAYNQAMHRPRPVTEVPDVVGLGAEDACDIVRRAGLVPVGPDGAPAPGTGVVSAQRPIGAAGAEEGAKVALWTHPGKDSAEALVGPSPRESADFDPA</sequence>
<evidence type="ECO:0000313" key="4">
    <source>
        <dbReference type="Proteomes" id="UP001500467"/>
    </source>
</evidence>
<keyword evidence="4" id="KW-1185">Reference proteome</keyword>
<comment type="caution">
    <text evidence="3">The sequence shown here is derived from an EMBL/GenBank/DDBJ whole genome shotgun (WGS) entry which is preliminary data.</text>
</comment>
<proteinExistence type="predicted"/>
<evidence type="ECO:0000256" key="1">
    <source>
        <dbReference type="SAM" id="MobiDB-lite"/>
    </source>
</evidence>
<feature type="region of interest" description="Disordered" evidence="1">
    <location>
        <begin position="109"/>
        <end position="129"/>
    </location>
</feature>
<dbReference type="InterPro" id="IPR005543">
    <property type="entry name" value="PASTA_dom"/>
</dbReference>
<dbReference type="EMBL" id="BAAALM010000002">
    <property type="protein sequence ID" value="GAA1191745.1"/>
    <property type="molecule type" value="Genomic_DNA"/>
</dbReference>
<evidence type="ECO:0000313" key="3">
    <source>
        <dbReference type="EMBL" id="GAA1191745.1"/>
    </source>
</evidence>
<dbReference type="Pfam" id="PF03793">
    <property type="entry name" value="PASTA"/>
    <property type="match status" value="1"/>
</dbReference>
<gene>
    <name evidence="3" type="ORF">GCM10009675_02670</name>
</gene>
<name>A0ABP4FQC3_9PSEU</name>
<protein>
    <recommendedName>
        <fullName evidence="2">PASTA domain-containing protein</fullName>
    </recommendedName>
</protein>
<evidence type="ECO:0000259" key="2">
    <source>
        <dbReference type="Pfam" id="PF03793"/>
    </source>
</evidence>
<accession>A0ABP4FQC3</accession>
<dbReference type="Proteomes" id="UP001500467">
    <property type="component" value="Unassembled WGS sequence"/>
</dbReference>
<organism evidence="3 4">
    <name type="scientific">Prauserella alba</name>
    <dbReference type="NCBI Taxonomy" id="176898"/>
    <lineage>
        <taxon>Bacteria</taxon>
        <taxon>Bacillati</taxon>
        <taxon>Actinomycetota</taxon>
        <taxon>Actinomycetes</taxon>
        <taxon>Pseudonocardiales</taxon>
        <taxon>Pseudonocardiaceae</taxon>
        <taxon>Prauserella</taxon>
    </lineage>
</organism>